<accession>A0A484LCD8</accession>
<proteinExistence type="predicted"/>
<organism evidence="2 3">
    <name type="scientific">Cuscuta campestris</name>
    <dbReference type="NCBI Taxonomy" id="132261"/>
    <lineage>
        <taxon>Eukaryota</taxon>
        <taxon>Viridiplantae</taxon>
        <taxon>Streptophyta</taxon>
        <taxon>Embryophyta</taxon>
        <taxon>Tracheophyta</taxon>
        <taxon>Spermatophyta</taxon>
        <taxon>Magnoliopsida</taxon>
        <taxon>eudicotyledons</taxon>
        <taxon>Gunneridae</taxon>
        <taxon>Pentapetalae</taxon>
        <taxon>asterids</taxon>
        <taxon>lamiids</taxon>
        <taxon>Solanales</taxon>
        <taxon>Convolvulaceae</taxon>
        <taxon>Cuscuteae</taxon>
        <taxon>Cuscuta</taxon>
        <taxon>Cuscuta subgen. Grammica</taxon>
        <taxon>Cuscuta sect. Cleistogrammica</taxon>
    </lineage>
</organism>
<feature type="region of interest" description="Disordered" evidence="1">
    <location>
        <begin position="234"/>
        <end position="287"/>
    </location>
</feature>
<evidence type="ECO:0000313" key="3">
    <source>
        <dbReference type="Proteomes" id="UP000595140"/>
    </source>
</evidence>
<dbReference type="EMBL" id="OOIL02001284">
    <property type="protein sequence ID" value="VFQ73941.1"/>
    <property type="molecule type" value="Genomic_DNA"/>
</dbReference>
<protein>
    <submittedName>
        <fullName evidence="2">Uncharacterized protein</fullName>
    </submittedName>
</protein>
<sequence>MDPHYLTRSPRQFTANTHKYLASYILCCHGHQRTPSIDDDFLMLSIGGPFPYFSIYPKKQWPIFTNMEEKIEKWAKRYFVIKFPEHSPLDLPFEVLRSSLSRTPFSKSSLDQKPFNEMKGDTSVIDHEDVHTASLFRLASFHFPRDDPVIPHFKGKQIVAASVTTKGSQNTYPTAKRIEKGPSVPKALETTIPKTPGIPEAFVTPLAGEVSFQAATINPTGLVLKRLTGTKKHSSLTLSSSCNRKGPGILSPGSLPQRKRSNHIPLDDAQSKNPLDAELGPSPSGVKLPDSDQVQKGVVATANPPEPFLGFPGHPRPAGDVVFDELPLSMRFDAWEKREPWHLPQFHHTKGLPHLPRSTSIW</sequence>
<evidence type="ECO:0000256" key="1">
    <source>
        <dbReference type="SAM" id="MobiDB-lite"/>
    </source>
</evidence>
<gene>
    <name evidence="2" type="ORF">CCAM_LOCUS15717</name>
</gene>
<reference evidence="2 3" key="1">
    <citation type="submission" date="2018-04" db="EMBL/GenBank/DDBJ databases">
        <authorList>
            <person name="Vogel A."/>
        </authorList>
    </citation>
    <scope>NUCLEOTIDE SEQUENCE [LARGE SCALE GENOMIC DNA]</scope>
</reference>
<dbReference type="AlphaFoldDB" id="A0A484LCD8"/>
<dbReference type="Proteomes" id="UP000595140">
    <property type="component" value="Unassembled WGS sequence"/>
</dbReference>
<name>A0A484LCD8_9ASTE</name>
<evidence type="ECO:0000313" key="2">
    <source>
        <dbReference type="EMBL" id="VFQ73941.1"/>
    </source>
</evidence>
<keyword evidence="3" id="KW-1185">Reference proteome</keyword>